<sequence length="70" mass="8316">MILFPEENNDQSLISLNQVKHNWKNFFSILINPNLVVSKSILYKKKKKLTRKASKIVKKSLRNIQNQQNY</sequence>
<proteinExistence type="predicted"/>
<reference evidence="1 2" key="1">
    <citation type="submission" date="2020-08" db="EMBL/GenBank/DDBJ databases">
        <authorList>
            <person name="Koutsovoulos G."/>
            <person name="Danchin GJ E."/>
        </authorList>
    </citation>
    <scope>NUCLEOTIDE SEQUENCE [LARGE SCALE GENOMIC DNA]</scope>
</reference>
<gene>
    <name evidence="1" type="ORF">MENT_LOCUS6676</name>
</gene>
<comment type="caution">
    <text evidence="1">The sequence shown here is derived from an EMBL/GenBank/DDBJ whole genome shotgun (WGS) entry which is preliminary data.</text>
</comment>
<protein>
    <submittedName>
        <fullName evidence="1">Uncharacterized protein</fullName>
    </submittedName>
</protein>
<evidence type="ECO:0000313" key="2">
    <source>
        <dbReference type="Proteomes" id="UP000580250"/>
    </source>
</evidence>
<dbReference type="EMBL" id="CAJEWN010000026">
    <property type="protein sequence ID" value="CAD2140912.1"/>
    <property type="molecule type" value="Genomic_DNA"/>
</dbReference>
<dbReference type="Proteomes" id="UP000580250">
    <property type="component" value="Unassembled WGS sequence"/>
</dbReference>
<dbReference type="AlphaFoldDB" id="A0A6V7U1H3"/>
<organism evidence="1 2">
    <name type="scientific">Meloidogyne enterolobii</name>
    <name type="common">Root-knot nematode worm</name>
    <name type="synonym">Meloidogyne mayaguensis</name>
    <dbReference type="NCBI Taxonomy" id="390850"/>
    <lineage>
        <taxon>Eukaryota</taxon>
        <taxon>Metazoa</taxon>
        <taxon>Ecdysozoa</taxon>
        <taxon>Nematoda</taxon>
        <taxon>Chromadorea</taxon>
        <taxon>Rhabditida</taxon>
        <taxon>Tylenchina</taxon>
        <taxon>Tylenchomorpha</taxon>
        <taxon>Tylenchoidea</taxon>
        <taxon>Meloidogynidae</taxon>
        <taxon>Meloidogyninae</taxon>
        <taxon>Meloidogyne</taxon>
    </lineage>
</organism>
<evidence type="ECO:0000313" key="1">
    <source>
        <dbReference type="EMBL" id="CAD2140912.1"/>
    </source>
</evidence>
<accession>A0A6V7U1H3</accession>
<name>A0A6V7U1H3_MELEN</name>